<dbReference type="InterPro" id="IPR038721">
    <property type="entry name" value="IS701-like_DDE_dom"/>
</dbReference>
<dbReference type="EMBL" id="CADCWP010000170">
    <property type="protein sequence ID" value="CAA9574905.1"/>
    <property type="molecule type" value="Genomic_DNA"/>
</dbReference>
<feature type="region of interest" description="Disordered" evidence="1">
    <location>
        <begin position="343"/>
        <end position="364"/>
    </location>
</feature>
<feature type="compositionally biased region" description="Basic residues" evidence="1">
    <location>
        <begin position="349"/>
        <end position="364"/>
    </location>
</feature>
<feature type="domain" description="Transposase IS701-like DDE" evidence="2">
    <location>
        <begin position="15"/>
        <end position="278"/>
    </location>
</feature>
<dbReference type="SUPFAM" id="SSF53098">
    <property type="entry name" value="Ribonuclease H-like"/>
    <property type="match status" value="1"/>
</dbReference>
<gene>
    <name evidence="3" type="ORF">AVDCRST_MAG86-2077</name>
</gene>
<organism evidence="3">
    <name type="scientific">uncultured Truepera sp</name>
    <dbReference type="NCBI Taxonomy" id="543023"/>
    <lineage>
        <taxon>Bacteria</taxon>
        <taxon>Thermotogati</taxon>
        <taxon>Deinococcota</taxon>
        <taxon>Deinococci</taxon>
        <taxon>Trueperales</taxon>
        <taxon>Trueperaceae</taxon>
        <taxon>Truepera</taxon>
        <taxon>environmental samples</taxon>
    </lineage>
</organism>
<reference evidence="3" key="1">
    <citation type="submission" date="2020-02" db="EMBL/GenBank/DDBJ databases">
        <authorList>
            <person name="Meier V. D."/>
        </authorList>
    </citation>
    <scope>NUCLEOTIDE SEQUENCE</scope>
    <source>
        <strain evidence="3">AVDCRST_MAG86</strain>
    </source>
</reference>
<evidence type="ECO:0000313" key="3">
    <source>
        <dbReference type="EMBL" id="CAA9574905.1"/>
    </source>
</evidence>
<dbReference type="Pfam" id="PF13546">
    <property type="entry name" value="DDE_5"/>
    <property type="match status" value="1"/>
</dbReference>
<evidence type="ECO:0000256" key="1">
    <source>
        <dbReference type="SAM" id="MobiDB-lite"/>
    </source>
</evidence>
<sequence>MLVLPDALQKVFTPFADLFTKPTWQKAQVLLAGAVLAPGKRTVTAVLRVMGLAQRSDFARYHQVLNRASWSAFKASRILLGLLLRAFDTGGALVFGIDETLERRWGKEIKAKGIYRDAVRSSHSHFVKCSGLRWISLMWLAPVPWAERVWALPVLTALAPSERYCQEQGIQHKKLTDWARQIAMVLRRWLPERQLVVVADSGYSALDLLHSCQRLASPVTVVTRLRLDAALYAPTPFRQPSQIGRPALKGRRLPTLAKRLNDPQTAWQSLRVTWYEGKERNVEVASGTAVWYHTGKPPVSIRWVLVRDPEGEFHTHALLVLQPQLGFMALFPTTRMTQPCPELMAASPHRPRQYKRLPYHPPQR</sequence>
<protein>
    <recommendedName>
        <fullName evidence="2">Transposase IS701-like DDE domain-containing protein</fullName>
    </recommendedName>
</protein>
<evidence type="ECO:0000259" key="2">
    <source>
        <dbReference type="Pfam" id="PF13546"/>
    </source>
</evidence>
<accession>A0A6J4VCB4</accession>
<name>A0A6J4VCB4_9DEIN</name>
<dbReference type="AlphaFoldDB" id="A0A6J4VCB4"/>
<dbReference type="InterPro" id="IPR012337">
    <property type="entry name" value="RNaseH-like_sf"/>
</dbReference>
<proteinExistence type="predicted"/>